<dbReference type="Pfam" id="PF04134">
    <property type="entry name" value="DCC1-like"/>
    <property type="match status" value="1"/>
</dbReference>
<evidence type="ECO:0000313" key="1">
    <source>
        <dbReference type="EMBL" id="MFD1629093.1"/>
    </source>
</evidence>
<dbReference type="InterPro" id="IPR052927">
    <property type="entry name" value="DCC_oxidoreductase"/>
</dbReference>
<dbReference type="Proteomes" id="UP001597118">
    <property type="component" value="Unassembled WGS sequence"/>
</dbReference>
<dbReference type="InterPro" id="IPR007263">
    <property type="entry name" value="DCC1-like"/>
</dbReference>
<dbReference type="RefSeq" id="WP_379661473.1">
    <property type="nucleotide sequence ID" value="NZ_JBHUDG010000003.1"/>
</dbReference>
<keyword evidence="2" id="KW-1185">Reference proteome</keyword>
<gene>
    <name evidence="1" type="ORF">ACFSAH_04345</name>
</gene>
<sequence length="132" mass="15334">MQHSVILFDGICNLCNSFVQFVIRHDRKNTFRFAALQSDFAQDLLAKHVVFLEGINTVVLIENGTVYFKSTAALRILKRLKGGWKLAYIFITVPTFIRDAVYHLVAKKRYKWFGKQDSCMIPTDELRKKFLS</sequence>
<dbReference type="EMBL" id="JBHUDG010000003">
    <property type="protein sequence ID" value="MFD1629093.1"/>
    <property type="molecule type" value="Genomic_DNA"/>
</dbReference>
<protein>
    <submittedName>
        <fullName evidence="1">Thiol-disulfide oxidoreductase DCC family protein</fullName>
    </submittedName>
</protein>
<proteinExistence type="predicted"/>
<evidence type="ECO:0000313" key="2">
    <source>
        <dbReference type="Proteomes" id="UP001597118"/>
    </source>
</evidence>
<reference evidence="2" key="1">
    <citation type="journal article" date="2019" name="Int. J. Syst. Evol. Microbiol.">
        <title>The Global Catalogue of Microorganisms (GCM) 10K type strain sequencing project: providing services to taxonomists for standard genome sequencing and annotation.</title>
        <authorList>
            <consortium name="The Broad Institute Genomics Platform"/>
            <consortium name="The Broad Institute Genome Sequencing Center for Infectious Disease"/>
            <person name="Wu L."/>
            <person name="Ma J."/>
        </authorList>
    </citation>
    <scope>NUCLEOTIDE SEQUENCE [LARGE SCALE GENOMIC DNA]</scope>
    <source>
        <strain evidence="2">CCUG 53762</strain>
    </source>
</reference>
<comment type="caution">
    <text evidence="1">The sequence shown here is derived from an EMBL/GenBank/DDBJ whole genome shotgun (WGS) entry which is preliminary data.</text>
</comment>
<accession>A0ABW4IA48</accession>
<dbReference type="PANTHER" id="PTHR33639:SF2">
    <property type="entry name" value="DUF393 DOMAIN-CONTAINING PROTEIN"/>
    <property type="match status" value="1"/>
</dbReference>
<dbReference type="PANTHER" id="PTHR33639">
    <property type="entry name" value="THIOL-DISULFIDE OXIDOREDUCTASE DCC"/>
    <property type="match status" value="1"/>
</dbReference>
<name>A0ABW4IA48_9SPHI</name>
<organism evidence="1 2">
    <name type="scientific">Pseudopedobacter beijingensis</name>
    <dbReference type="NCBI Taxonomy" id="1207056"/>
    <lineage>
        <taxon>Bacteria</taxon>
        <taxon>Pseudomonadati</taxon>
        <taxon>Bacteroidota</taxon>
        <taxon>Sphingobacteriia</taxon>
        <taxon>Sphingobacteriales</taxon>
        <taxon>Sphingobacteriaceae</taxon>
        <taxon>Pseudopedobacter</taxon>
    </lineage>
</organism>